<evidence type="ECO:0000256" key="1">
    <source>
        <dbReference type="SAM" id="Phobius"/>
    </source>
</evidence>
<accession>A0A8S5SL61</accession>
<keyword evidence="1" id="KW-0812">Transmembrane</keyword>
<name>A0A8S5SL61_9CAUD</name>
<proteinExistence type="predicted"/>
<reference evidence="2" key="1">
    <citation type="journal article" date="2021" name="Proc. Natl. Acad. Sci. U.S.A.">
        <title>A Catalog of Tens of Thousands of Viruses from Human Metagenomes Reveals Hidden Associations with Chronic Diseases.</title>
        <authorList>
            <person name="Tisza M.J."/>
            <person name="Buck C.B."/>
        </authorList>
    </citation>
    <scope>NUCLEOTIDE SEQUENCE</scope>
    <source>
        <strain evidence="2">CtRGj11</strain>
    </source>
</reference>
<feature type="transmembrane region" description="Helical" evidence="1">
    <location>
        <begin position="21"/>
        <end position="39"/>
    </location>
</feature>
<sequence>MIRRRNTRSGRLRWGGGLSPGLPGVCFSVCGYFVVVMFGVCAGQGVGLCLCVLCLCVVVVVC</sequence>
<dbReference type="EMBL" id="BK032613">
    <property type="protein sequence ID" value="DAF51306.1"/>
    <property type="molecule type" value="Genomic_DNA"/>
</dbReference>
<organism evidence="2">
    <name type="scientific">Siphoviridae sp. ctRGj11</name>
    <dbReference type="NCBI Taxonomy" id="2827868"/>
    <lineage>
        <taxon>Viruses</taxon>
        <taxon>Duplodnaviria</taxon>
        <taxon>Heunggongvirae</taxon>
        <taxon>Uroviricota</taxon>
        <taxon>Caudoviricetes</taxon>
    </lineage>
</organism>
<protein>
    <submittedName>
        <fullName evidence="2">Uncharacterized protein</fullName>
    </submittedName>
</protein>
<keyword evidence="1" id="KW-0472">Membrane</keyword>
<feature type="transmembrane region" description="Helical" evidence="1">
    <location>
        <begin position="45"/>
        <end position="61"/>
    </location>
</feature>
<keyword evidence="1" id="KW-1133">Transmembrane helix</keyword>
<evidence type="ECO:0000313" key="2">
    <source>
        <dbReference type="EMBL" id="DAF51306.1"/>
    </source>
</evidence>